<dbReference type="Gene3D" id="1.10.1580.10">
    <property type="match status" value="1"/>
</dbReference>
<dbReference type="SUPFAM" id="SSF52540">
    <property type="entry name" value="P-loop containing nucleoside triphosphate hydrolases"/>
    <property type="match status" value="1"/>
</dbReference>
<keyword evidence="7" id="KW-1185">Reference proteome</keyword>
<dbReference type="Pfam" id="PF01926">
    <property type="entry name" value="MMR_HSR1"/>
    <property type="match status" value="1"/>
</dbReference>
<evidence type="ECO:0000313" key="7">
    <source>
        <dbReference type="Proteomes" id="UP000231896"/>
    </source>
</evidence>
<evidence type="ECO:0000256" key="1">
    <source>
        <dbReference type="ARBA" id="ARBA00022741"/>
    </source>
</evidence>
<dbReference type="GO" id="GO:0003924">
    <property type="term" value="F:GTPase activity"/>
    <property type="evidence" value="ECO:0007669"/>
    <property type="project" value="TreeGrafter"/>
</dbReference>
<organism evidence="6 7">
    <name type="scientific">Mesoplasma melaleucae</name>
    <dbReference type="NCBI Taxonomy" id="81459"/>
    <lineage>
        <taxon>Bacteria</taxon>
        <taxon>Bacillati</taxon>
        <taxon>Mycoplasmatota</taxon>
        <taxon>Mollicutes</taxon>
        <taxon>Entomoplasmatales</taxon>
        <taxon>Entomoplasmataceae</taxon>
        <taxon>Mesoplasma</taxon>
    </lineage>
</organism>
<evidence type="ECO:0000313" key="6">
    <source>
        <dbReference type="EMBL" id="ATZ18231.1"/>
    </source>
</evidence>
<dbReference type="AlphaFoldDB" id="A0A2K8NZR2"/>
<dbReference type="Gene3D" id="3.40.50.300">
    <property type="entry name" value="P-loop containing nucleotide triphosphate hydrolases"/>
    <property type="match status" value="1"/>
</dbReference>
<proteinExistence type="inferred from homology"/>
<feature type="domain" description="CP-type G" evidence="5">
    <location>
        <begin position="13"/>
        <end position="180"/>
    </location>
</feature>
<dbReference type="PIRSF" id="PIRSF006230">
    <property type="entry name" value="MG442"/>
    <property type="match status" value="1"/>
</dbReference>
<dbReference type="InterPro" id="IPR030378">
    <property type="entry name" value="G_CP_dom"/>
</dbReference>
<evidence type="ECO:0000259" key="5">
    <source>
        <dbReference type="PROSITE" id="PS51721"/>
    </source>
</evidence>
<dbReference type="PROSITE" id="PS51721">
    <property type="entry name" value="G_CP"/>
    <property type="match status" value="1"/>
</dbReference>
<dbReference type="Proteomes" id="UP000231896">
    <property type="component" value="Chromosome"/>
</dbReference>
<evidence type="ECO:0000256" key="3">
    <source>
        <dbReference type="PIRNR" id="PIRNR006230"/>
    </source>
</evidence>
<dbReference type="InterPro" id="IPR019991">
    <property type="entry name" value="GTP-bd_ribosome_bgen"/>
</dbReference>
<feature type="binding site" evidence="4">
    <location>
        <position position="176"/>
    </location>
    <ligand>
        <name>GTP</name>
        <dbReference type="ChEBI" id="CHEBI:37565"/>
    </ligand>
</feature>
<feature type="binding site" evidence="4">
    <location>
        <begin position="132"/>
        <end position="137"/>
    </location>
    <ligand>
        <name>GTP</name>
        <dbReference type="ChEBI" id="CHEBI:37565"/>
    </ligand>
</feature>
<evidence type="ECO:0000256" key="4">
    <source>
        <dbReference type="PIRSR" id="PIRSR006230-1"/>
    </source>
</evidence>
<dbReference type="RefSeq" id="WP_028124328.1">
    <property type="nucleotide sequence ID" value="NZ_CP024964.1"/>
</dbReference>
<dbReference type="KEGG" id="eml:EMELA_v1c07440"/>
<name>A0A2K8NZR2_9MOLU</name>
<dbReference type="InterPro" id="IPR023179">
    <property type="entry name" value="GTP-bd_ortho_bundle_sf"/>
</dbReference>
<dbReference type="GO" id="GO:0005525">
    <property type="term" value="F:GTP binding"/>
    <property type="evidence" value="ECO:0007669"/>
    <property type="project" value="UniProtKB-KW"/>
</dbReference>
<dbReference type="PANTHER" id="PTHR45782:SF4">
    <property type="entry name" value="MITOCHONDRIAL RIBOSOME-ASSOCIATED GTPASE 1"/>
    <property type="match status" value="1"/>
</dbReference>
<dbReference type="CDD" id="cd01856">
    <property type="entry name" value="YlqF"/>
    <property type="match status" value="1"/>
</dbReference>
<keyword evidence="3" id="KW-0963">Cytoplasm</keyword>
<comment type="subcellular location">
    <subcellularLocation>
        <location evidence="3">Cytoplasm</location>
    </subcellularLocation>
</comment>
<dbReference type="PRINTS" id="PR00326">
    <property type="entry name" value="GTP1OBG"/>
</dbReference>
<dbReference type="GO" id="GO:0005737">
    <property type="term" value="C:cytoplasm"/>
    <property type="evidence" value="ECO:0007669"/>
    <property type="project" value="UniProtKB-SubCell"/>
</dbReference>
<dbReference type="GO" id="GO:0006412">
    <property type="term" value="P:translation"/>
    <property type="evidence" value="ECO:0007669"/>
    <property type="project" value="TreeGrafter"/>
</dbReference>
<protein>
    <recommendedName>
        <fullName evidence="3">Ribosome biogenesis GTPase A</fullName>
    </recommendedName>
</protein>
<reference evidence="6 7" key="1">
    <citation type="submission" date="2017-11" db="EMBL/GenBank/DDBJ databases">
        <title>Genome sequence of Entomoplasma melaleucae M1 (ATCC 49191).</title>
        <authorList>
            <person name="Lo W.-S."/>
            <person name="Gasparich G.E."/>
            <person name="Kuo C.-H."/>
        </authorList>
    </citation>
    <scope>NUCLEOTIDE SEQUENCE [LARGE SCALE GENOMIC DNA]</scope>
    <source>
        <strain evidence="6 7">M1</strain>
    </source>
</reference>
<accession>A0A2K8NZR2</accession>
<dbReference type="OrthoDB" id="9779790at2"/>
<dbReference type="PANTHER" id="PTHR45782">
    <property type="entry name" value="MITOCHONDRIAL RIBOSOME-ASSOCIATED GTPASE 1"/>
    <property type="match status" value="1"/>
</dbReference>
<dbReference type="InterPro" id="IPR016478">
    <property type="entry name" value="GTPase_MTG1"/>
</dbReference>
<dbReference type="InterPro" id="IPR006073">
    <property type="entry name" value="GTP-bd"/>
</dbReference>
<dbReference type="NCBIfam" id="TIGR03596">
    <property type="entry name" value="GTPase_YlqF"/>
    <property type="match status" value="1"/>
</dbReference>
<sequence length="315" mass="36363">MSADFNWFPGHMNKTLKNIEEKIPVVDLVIEILDARAPYSSRNITFSKLLKNKPTLYVLSKADLADPKVTQEWAEYYEKKNNTVMVLDNKEKNIVKPLIDLINKATKEKQEKDKAKGMVNSLINVLVIGIPNVGKSTFINRLIKNKSVKAGNKPGLTRGIQIIQLSQFISLFDTPGVLPAKLENETVATNICAINSIKEDVYPKERVAGKLMQYLFNHYEVLIEDHYKVSPRLQRPIQIADTFIIFEMIAKVRKWYLNDDLFDYDRVINAFMRDIIQNQFKRVSFERILEVVPEEMEKASKVKNEKAIEDISDLW</sequence>
<dbReference type="InterPro" id="IPR027417">
    <property type="entry name" value="P-loop_NTPase"/>
</dbReference>
<comment type="similarity">
    <text evidence="3">Belongs to the TRAFAC class YlqF/YawG GTPase family. MTG1 subfamily.</text>
</comment>
<dbReference type="EMBL" id="CP024964">
    <property type="protein sequence ID" value="ATZ18231.1"/>
    <property type="molecule type" value="Genomic_DNA"/>
</dbReference>
<evidence type="ECO:0000256" key="2">
    <source>
        <dbReference type="ARBA" id="ARBA00023134"/>
    </source>
</evidence>
<keyword evidence="1 3" id="KW-0547">Nucleotide-binding</keyword>
<comment type="function">
    <text evidence="3">Required for a late step of 50S ribosomal subunit assembly. Has GTPase activity.</text>
</comment>
<dbReference type="STRING" id="1408435.GCA_000685885_00956"/>
<gene>
    <name evidence="6" type="primary">rbgA</name>
    <name evidence="6" type="ORF">EMELA_v1c07440</name>
</gene>
<keyword evidence="2 3" id="KW-0342">GTP-binding</keyword>